<protein>
    <submittedName>
        <fullName evidence="3">C3H1-type domain-containing protein</fullName>
    </submittedName>
</protein>
<comment type="caution">
    <text evidence="3">The sequence shown here is derived from an EMBL/GenBank/DDBJ whole genome shotgun (WGS) entry which is preliminary data.</text>
</comment>
<name>A0ABP0NAF8_9DINO</name>
<keyword evidence="1" id="KW-0479">Metal-binding</keyword>
<keyword evidence="4" id="KW-1185">Reference proteome</keyword>
<feature type="domain" description="C2H2-type" evidence="2">
    <location>
        <begin position="35"/>
        <end position="58"/>
    </location>
</feature>
<sequence length="1112" mass="127196">MGHFLKWARSGLAGIAHMVSFRNPSGPSNADKGSCECVFCQEAFTSRNSLFKHLRLEHPSVHNRTCDRCKAFPLHGTCYERKEPRAVLCSKCYEQCGEQADPDVCSQTFSRHDRPPHMQDIQAQPTRERKVKELAPDLLVPRAPLQFGSSKLPKSLADAFNKFASAERPLFRIPSKILLREVPREDLEMAWRNDLLRGMPIGLKSTFAHEDKDQWLHLAMKDTDRDVALSPLEPEMTSELSVKPLDFEGFAFSFLERVDGVEFYSTPSLAESMFHYGQNPEHATVPLDVCYDLVWRARQSGFAQPSKRRTLIVKLDKHGVQAANQHGVQDERDVVLASKPKSSSAWRNSCEGVEDEMEFGRFCVQRLLLSEAGQRQEKLCEKLSDENCNIRDLELREIFWEAMKKGELRISLNMLLDRWSAKNGTSEEVLVENLKGELKDGNLTILVVAASAHLQREWHERAMKDLKSAINVPEARVFLSPVLTKPPLQLLDCLDEYFKKELLVLKVVYLKRLCKSCFALLIPNSSWVGLAKRSGFSFQEEGQKKGRWILRKCKGTRRCEWTPQSDTAERKADLIRFMREGLEDWPSVGVFLESARIFGPPSLQPSPARRSRLAALYCILEEITGLEDEMMRCADLDEKFLDGEGLSTNTRSTMFSEMDWGLFPPPMCMGRQRTWPAPRSAMQMVHLLSQECDSEKRAKSVVRGKRVLNRTRAYARLGTMLNKLRYEEGILVDGEWITEASRAAALLDSAGYDGDVIDEWVGDSNISSDLLMAMIAAKWRRFNGERNSGAAPDAQEVLGGLLLAQAMSHGQGRSHRIRKPIVGMLWRHERLRGKLPLASRGGSVGMGMDTCRSDHDIFLQIKHGDEDMVQTVYEVLLDLQRQSTGHEERLKRAKVVRKDFAVEIQDFYRGRDFDLVPYTVKPELQECQWDIDRKVWQRILHRDLAPKLQELSQEHPDGFSMTRLLKIYNESLPPLRRSAERQKAPLISLHLPLLVLGARDQQKFDSCHDPQSYFLESLKFIRERWSCEVLETVTLQEIGAEVHLQRMTKKYREAGMEEEFARRLDEHLVILTKLCEEEGRDKAAAERIIQGVRGLFDSQNLLAPEPAYRSRL</sequence>
<organism evidence="3 4">
    <name type="scientific">Durusdinium trenchii</name>
    <dbReference type="NCBI Taxonomy" id="1381693"/>
    <lineage>
        <taxon>Eukaryota</taxon>
        <taxon>Sar</taxon>
        <taxon>Alveolata</taxon>
        <taxon>Dinophyceae</taxon>
        <taxon>Suessiales</taxon>
        <taxon>Symbiodiniaceae</taxon>
        <taxon>Durusdinium</taxon>
    </lineage>
</organism>
<dbReference type="PROSITE" id="PS00028">
    <property type="entry name" value="ZINC_FINGER_C2H2_1"/>
    <property type="match status" value="1"/>
</dbReference>
<evidence type="ECO:0000313" key="4">
    <source>
        <dbReference type="Proteomes" id="UP001642464"/>
    </source>
</evidence>
<accession>A0ABP0NAF8</accession>
<evidence type="ECO:0000313" key="3">
    <source>
        <dbReference type="EMBL" id="CAK9059839.1"/>
    </source>
</evidence>
<keyword evidence="1" id="KW-0863">Zinc-finger</keyword>
<dbReference type="InterPro" id="IPR013087">
    <property type="entry name" value="Znf_C2H2_type"/>
</dbReference>
<keyword evidence="1" id="KW-0862">Zinc</keyword>
<dbReference type="PROSITE" id="PS50157">
    <property type="entry name" value="ZINC_FINGER_C2H2_2"/>
    <property type="match status" value="1"/>
</dbReference>
<proteinExistence type="predicted"/>
<reference evidence="3 4" key="1">
    <citation type="submission" date="2024-02" db="EMBL/GenBank/DDBJ databases">
        <authorList>
            <person name="Chen Y."/>
            <person name="Shah S."/>
            <person name="Dougan E. K."/>
            <person name="Thang M."/>
            <person name="Chan C."/>
        </authorList>
    </citation>
    <scope>NUCLEOTIDE SEQUENCE [LARGE SCALE GENOMIC DNA]</scope>
</reference>
<dbReference type="EMBL" id="CAXAMM010026891">
    <property type="protein sequence ID" value="CAK9059839.1"/>
    <property type="molecule type" value="Genomic_DNA"/>
</dbReference>
<evidence type="ECO:0000256" key="1">
    <source>
        <dbReference type="PROSITE-ProRule" id="PRU00042"/>
    </source>
</evidence>
<evidence type="ECO:0000259" key="2">
    <source>
        <dbReference type="PROSITE" id="PS50157"/>
    </source>
</evidence>
<dbReference type="Proteomes" id="UP001642464">
    <property type="component" value="Unassembled WGS sequence"/>
</dbReference>
<gene>
    <name evidence="3" type="ORF">SCF082_LOCUS31623</name>
</gene>